<feature type="coiled-coil region" evidence="4">
    <location>
        <begin position="189"/>
        <end position="216"/>
    </location>
</feature>
<evidence type="ECO:0000313" key="7">
    <source>
        <dbReference type="Proteomes" id="UP000188603"/>
    </source>
</evidence>
<dbReference type="InterPro" id="IPR006127">
    <property type="entry name" value="ZnuA-like"/>
</dbReference>
<protein>
    <recommendedName>
        <fullName evidence="8">ABC transporter substrate-binding protein</fullName>
    </recommendedName>
</protein>
<dbReference type="EMBL" id="CP019699">
    <property type="protein sequence ID" value="AQS55440.1"/>
    <property type="molecule type" value="Genomic_DNA"/>
</dbReference>
<keyword evidence="1 3" id="KW-0813">Transport</keyword>
<dbReference type="AlphaFoldDB" id="A0A1U9K604"/>
<reference evidence="6 7" key="1">
    <citation type="journal article" date="2015" name="Int. J. Syst. Evol. Microbiol.">
        <title>Novibacillus thermophilus gen. nov., sp. nov., a Gram-staining-negative and moderately thermophilic member of the family Thermoactinomycetaceae.</title>
        <authorList>
            <person name="Yang G."/>
            <person name="Chen J."/>
            <person name="Zhou S."/>
        </authorList>
    </citation>
    <scope>NUCLEOTIDE SEQUENCE [LARGE SCALE GENOMIC DNA]</scope>
    <source>
        <strain evidence="6 7">SG-1</strain>
    </source>
</reference>
<dbReference type="GO" id="GO:0046872">
    <property type="term" value="F:metal ion binding"/>
    <property type="evidence" value="ECO:0007669"/>
    <property type="project" value="InterPro"/>
</dbReference>
<dbReference type="KEGG" id="ntr:B0W44_06210"/>
<dbReference type="PANTHER" id="PTHR42953">
    <property type="entry name" value="HIGH-AFFINITY ZINC UPTAKE SYSTEM PROTEIN ZNUA-RELATED"/>
    <property type="match status" value="1"/>
</dbReference>
<dbReference type="PRINTS" id="PR00690">
    <property type="entry name" value="ADHESNFAMILY"/>
</dbReference>
<evidence type="ECO:0000256" key="3">
    <source>
        <dbReference type="RuleBase" id="RU003512"/>
    </source>
</evidence>
<evidence type="ECO:0000256" key="2">
    <source>
        <dbReference type="ARBA" id="ARBA00022729"/>
    </source>
</evidence>
<dbReference type="GO" id="GO:0007155">
    <property type="term" value="P:cell adhesion"/>
    <property type="evidence" value="ECO:0007669"/>
    <property type="project" value="InterPro"/>
</dbReference>
<sequence length="340" mass="37345">MAILIRARRGLLIGGILMIVAVTSLAGCSDEAADSNEGKEAIELELIHVYTSFYPLYDFAAKIGGDAVKVRSITPPGAEPHDYEPSPKDMVSLADADLFVYNGSGFEPWAEQALKTLDGTNTRIVNATEHLDTATSGEGHVKHSDDEGEHVHSHSHGEQDPHVWLDPNLAKQQAQMIKDALVEIDADRADVYEANFEQLAAQFDELDRTLRNVTRTAEKKEFVVSHAAFGHLAHRYGLEQVAVSGLSPSDEPSSKELQQVIDFAKEHDVHYIMFDVLVSPKVANAVKESIGAEVLRLHSLENLTEEELGRGEDYFSIMKQNVANLEKALNPSNDDGGTDY</sequence>
<dbReference type="GO" id="GO:0030001">
    <property type="term" value="P:metal ion transport"/>
    <property type="evidence" value="ECO:0007669"/>
    <property type="project" value="InterPro"/>
</dbReference>
<evidence type="ECO:0000256" key="1">
    <source>
        <dbReference type="ARBA" id="ARBA00022448"/>
    </source>
</evidence>
<accession>A0A1U9K604</accession>
<evidence type="ECO:0008006" key="8">
    <source>
        <dbReference type="Google" id="ProtNLM"/>
    </source>
</evidence>
<evidence type="ECO:0000313" key="6">
    <source>
        <dbReference type="EMBL" id="AQS55440.1"/>
    </source>
</evidence>
<dbReference type="CDD" id="cd01017">
    <property type="entry name" value="AdcA"/>
    <property type="match status" value="1"/>
</dbReference>
<dbReference type="Proteomes" id="UP000188603">
    <property type="component" value="Chromosome"/>
</dbReference>
<proteinExistence type="inferred from homology"/>
<evidence type="ECO:0000256" key="5">
    <source>
        <dbReference type="SAM" id="MobiDB-lite"/>
    </source>
</evidence>
<dbReference type="STRING" id="1471761.B0W44_06210"/>
<dbReference type="InterPro" id="IPR006129">
    <property type="entry name" value="AdhesinB"/>
</dbReference>
<dbReference type="SUPFAM" id="SSF53807">
    <property type="entry name" value="Helical backbone' metal receptor"/>
    <property type="match status" value="1"/>
</dbReference>
<keyword evidence="2" id="KW-0732">Signal</keyword>
<dbReference type="Gene3D" id="3.40.50.1980">
    <property type="entry name" value="Nitrogenase molybdenum iron protein domain"/>
    <property type="match status" value="2"/>
</dbReference>
<keyword evidence="4" id="KW-0175">Coiled coil</keyword>
<feature type="compositionally biased region" description="Basic and acidic residues" evidence="5">
    <location>
        <begin position="139"/>
        <end position="159"/>
    </location>
</feature>
<organism evidence="6 7">
    <name type="scientific">Novibacillus thermophilus</name>
    <dbReference type="NCBI Taxonomy" id="1471761"/>
    <lineage>
        <taxon>Bacteria</taxon>
        <taxon>Bacillati</taxon>
        <taxon>Bacillota</taxon>
        <taxon>Bacilli</taxon>
        <taxon>Bacillales</taxon>
        <taxon>Thermoactinomycetaceae</taxon>
        <taxon>Novibacillus</taxon>
    </lineage>
</organism>
<gene>
    <name evidence="6" type="ORF">B0W44_06210</name>
</gene>
<dbReference type="PROSITE" id="PS51257">
    <property type="entry name" value="PROKAR_LIPOPROTEIN"/>
    <property type="match status" value="1"/>
</dbReference>
<comment type="similarity">
    <text evidence="3">Belongs to the bacterial solute-binding protein 9 family.</text>
</comment>
<dbReference type="RefSeq" id="WP_169835446.1">
    <property type="nucleotide sequence ID" value="NZ_CP019699.1"/>
</dbReference>
<dbReference type="InterPro" id="IPR006128">
    <property type="entry name" value="Lipoprotein_PsaA-like"/>
</dbReference>
<name>A0A1U9K604_9BACL</name>
<keyword evidence="7" id="KW-1185">Reference proteome</keyword>
<dbReference type="Pfam" id="PF01297">
    <property type="entry name" value="ZnuA"/>
    <property type="match status" value="1"/>
</dbReference>
<evidence type="ECO:0000256" key="4">
    <source>
        <dbReference type="SAM" id="Coils"/>
    </source>
</evidence>
<dbReference type="InterPro" id="IPR050492">
    <property type="entry name" value="Bact_metal-bind_prot9"/>
</dbReference>
<feature type="region of interest" description="Disordered" evidence="5">
    <location>
        <begin position="132"/>
        <end position="159"/>
    </location>
</feature>
<dbReference type="PANTHER" id="PTHR42953:SF8">
    <property type="entry name" value="ZINT DOMAIN-CONTAINING PROTEIN"/>
    <property type="match status" value="1"/>
</dbReference>
<dbReference type="PRINTS" id="PR00691">
    <property type="entry name" value="ADHESINB"/>
</dbReference>